<organism evidence="2 3">
    <name type="scientific">Aspergillus welwitschiae</name>
    <dbReference type="NCBI Taxonomy" id="1341132"/>
    <lineage>
        <taxon>Eukaryota</taxon>
        <taxon>Fungi</taxon>
        <taxon>Dikarya</taxon>
        <taxon>Ascomycota</taxon>
        <taxon>Pezizomycotina</taxon>
        <taxon>Eurotiomycetes</taxon>
        <taxon>Eurotiomycetidae</taxon>
        <taxon>Eurotiales</taxon>
        <taxon>Aspergillaceae</taxon>
        <taxon>Aspergillus</taxon>
        <taxon>Aspergillus subgen. Circumdati</taxon>
    </lineage>
</organism>
<evidence type="ECO:0000313" key="2">
    <source>
        <dbReference type="EMBL" id="RDH26929.1"/>
    </source>
</evidence>
<evidence type="ECO:0000313" key="3">
    <source>
        <dbReference type="Proteomes" id="UP000253729"/>
    </source>
</evidence>
<keyword evidence="3" id="KW-1185">Reference proteome</keyword>
<proteinExistence type="predicted"/>
<sequence>MQAELKQEVEEKALELINVVWPISAQGGHDSTNLRQVIRYVSNLLRHGDEDELLPSRSITSSTYNSVDMPSPAYPSYMERDGAEHATARAKSPLDRVDGLQTGQVETDFLNMAVSPSDLAAIFPEDFYGNILIDNLNLAPQNSQPQGFGTLMAMADNMEDSGLDSLTPRDDLSLLSQLTPPLDISMSTDLQPYTSSEFWETWLAELVPMGCPDLPAGLGTSIADLSNDFSQSLNGLVSVTPDLYDHLDESEVSAGLSASSASTSTRIATNVDDIATGPEDKDSEPELFEQISRLDSFPTA</sequence>
<accession>A0A3F3PJ28</accession>
<gene>
    <name evidence="2" type="ORF">BDQ94DRAFT_185662</name>
</gene>
<dbReference type="GeneID" id="38143299"/>
<evidence type="ECO:0000256" key="1">
    <source>
        <dbReference type="SAM" id="MobiDB-lite"/>
    </source>
</evidence>
<dbReference type="EMBL" id="KZ852108">
    <property type="protein sequence ID" value="RDH26929.1"/>
    <property type="molecule type" value="Genomic_DNA"/>
</dbReference>
<dbReference type="AlphaFoldDB" id="A0A3F3PJ28"/>
<protein>
    <submittedName>
        <fullName evidence="2">Uncharacterized protein</fullName>
    </submittedName>
</protein>
<dbReference type="Proteomes" id="UP000253729">
    <property type="component" value="Unassembled WGS sequence"/>
</dbReference>
<reference evidence="2 3" key="1">
    <citation type="submission" date="2018-07" db="EMBL/GenBank/DDBJ databases">
        <title>The genomes of Aspergillus section Nigri reveals drivers in fungal speciation.</title>
        <authorList>
            <consortium name="DOE Joint Genome Institute"/>
            <person name="Vesth T.C."/>
            <person name="Nybo J."/>
            <person name="Theobald S."/>
            <person name="Brandl J."/>
            <person name="Frisvad J.C."/>
            <person name="Nielsen K.F."/>
            <person name="Lyhne E.K."/>
            <person name="Kogle M.E."/>
            <person name="Kuo A."/>
            <person name="Riley R."/>
            <person name="Clum A."/>
            <person name="Nolan M."/>
            <person name="Lipzen A."/>
            <person name="Salamov A."/>
            <person name="Henrissat B."/>
            <person name="Wiebenga A."/>
            <person name="De vries R.P."/>
            <person name="Grigoriev I.V."/>
            <person name="Mortensen U.H."/>
            <person name="Andersen M.R."/>
            <person name="Baker S.E."/>
        </authorList>
    </citation>
    <scope>NUCLEOTIDE SEQUENCE [LARGE SCALE GENOMIC DNA]</scope>
    <source>
        <strain evidence="2 3">CBS 139.54b</strain>
    </source>
</reference>
<name>A0A3F3PJ28_9EURO</name>
<feature type="region of interest" description="Disordered" evidence="1">
    <location>
        <begin position="269"/>
        <end position="300"/>
    </location>
</feature>
<dbReference type="RefSeq" id="XP_026619951.1">
    <property type="nucleotide sequence ID" value="XM_026774943.1"/>
</dbReference>